<proteinExistence type="predicted"/>
<comment type="caution">
    <text evidence="2">The sequence shown here is derived from an EMBL/GenBank/DDBJ whole genome shotgun (WGS) entry which is preliminary data.</text>
</comment>
<evidence type="ECO:0000313" key="2">
    <source>
        <dbReference type="EMBL" id="KAK8058195.1"/>
    </source>
</evidence>
<reference evidence="2 3" key="1">
    <citation type="submission" date="2023-01" db="EMBL/GenBank/DDBJ databases">
        <title>Analysis of 21 Apiospora genomes using comparative genomics revels a genus with tremendous synthesis potential of carbohydrate active enzymes and secondary metabolites.</title>
        <authorList>
            <person name="Sorensen T."/>
        </authorList>
    </citation>
    <scope>NUCLEOTIDE SEQUENCE [LARGE SCALE GENOMIC DNA]</scope>
    <source>
        <strain evidence="2 3">CBS 135458</strain>
    </source>
</reference>
<protein>
    <submittedName>
        <fullName evidence="2">Uncharacterized protein</fullName>
    </submittedName>
</protein>
<feature type="compositionally biased region" description="Low complexity" evidence="1">
    <location>
        <begin position="116"/>
        <end position="125"/>
    </location>
</feature>
<gene>
    <name evidence="2" type="ORF">PG994_008643</name>
</gene>
<name>A0ABR1UH09_9PEZI</name>
<evidence type="ECO:0000313" key="3">
    <source>
        <dbReference type="Proteomes" id="UP001480595"/>
    </source>
</evidence>
<keyword evidence="3" id="KW-1185">Reference proteome</keyword>
<sequence length="163" mass="17872">MMRSRVDRWAICDRVVARQLVIHLQFLYLLFPFDDTEPPKAAAEDRALDAVPHVVELGPVAGDETERDCGRPVQQRHGALQDEDGHDITKNPDDGDGVHGRDQHQAEQERRDGAGPVASPVAVAHPELEDGPAGRREDGHGEDDPTDDEVLGDGVHVGEDEIE</sequence>
<dbReference type="EMBL" id="JAQQWL010000009">
    <property type="protein sequence ID" value="KAK8058195.1"/>
    <property type="molecule type" value="Genomic_DNA"/>
</dbReference>
<organism evidence="2 3">
    <name type="scientific">Apiospora phragmitis</name>
    <dbReference type="NCBI Taxonomy" id="2905665"/>
    <lineage>
        <taxon>Eukaryota</taxon>
        <taxon>Fungi</taxon>
        <taxon>Dikarya</taxon>
        <taxon>Ascomycota</taxon>
        <taxon>Pezizomycotina</taxon>
        <taxon>Sordariomycetes</taxon>
        <taxon>Xylariomycetidae</taxon>
        <taxon>Amphisphaeriales</taxon>
        <taxon>Apiosporaceae</taxon>
        <taxon>Apiospora</taxon>
    </lineage>
</organism>
<dbReference type="RefSeq" id="XP_066713641.1">
    <property type="nucleotide sequence ID" value="XM_066860052.1"/>
</dbReference>
<dbReference type="GeneID" id="92093115"/>
<feature type="compositionally biased region" description="Basic and acidic residues" evidence="1">
    <location>
        <begin position="126"/>
        <end position="143"/>
    </location>
</feature>
<feature type="compositionally biased region" description="Basic and acidic residues" evidence="1">
    <location>
        <begin position="86"/>
        <end position="113"/>
    </location>
</feature>
<evidence type="ECO:0000256" key="1">
    <source>
        <dbReference type="SAM" id="MobiDB-lite"/>
    </source>
</evidence>
<feature type="region of interest" description="Disordered" evidence="1">
    <location>
        <begin position="57"/>
        <end position="163"/>
    </location>
</feature>
<dbReference type="Proteomes" id="UP001480595">
    <property type="component" value="Unassembled WGS sequence"/>
</dbReference>
<accession>A0ABR1UH09</accession>